<evidence type="ECO:0000256" key="2">
    <source>
        <dbReference type="ARBA" id="ARBA00022705"/>
    </source>
</evidence>
<dbReference type="InterPro" id="IPR001098">
    <property type="entry name" value="DNA-dir_DNA_pol_A_palm_dom"/>
</dbReference>
<dbReference type="Gene3D" id="1.10.150.20">
    <property type="entry name" value="5' to 3' exonuclease, C-terminal subdomain"/>
    <property type="match status" value="1"/>
</dbReference>
<evidence type="ECO:0000313" key="6">
    <source>
        <dbReference type="EMBL" id="GDY32301.1"/>
    </source>
</evidence>
<dbReference type="RefSeq" id="WP_225978559.1">
    <property type="nucleotide sequence ID" value="NZ_BJFL01000023.1"/>
</dbReference>
<dbReference type="SUPFAM" id="SSF56672">
    <property type="entry name" value="DNA/RNA polymerases"/>
    <property type="match status" value="1"/>
</dbReference>
<dbReference type="EC" id="2.7.7.7" evidence="1"/>
<dbReference type="Proteomes" id="UP000298860">
    <property type="component" value="Unassembled WGS sequence"/>
</dbReference>
<dbReference type="GO" id="GO:0003677">
    <property type="term" value="F:DNA binding"/>
    <property type="evidence" value="ECO:0007669"/>
    <property type="project" value="InterPro"/>
</dbReference>
<dbReference type="PANTHER" id="PTHR10133">
    <property type="entry name" value="DNA POLYMERASE I"/>
    <property type="match status" value="1"/>
</dbReference>
<dbReference type="GO" id="GO:0006302">
    <property type="term" value="P:double-strand break repair"/>
    <property type="evidence" value="ECO:0007669"/>
    <property type="project" value="TreeGrafter"/>
</dbReference>
<dbReference type="Gene3D" id="3.30.70.370">
    <property type="match status" value="1"/>
</dbReference>
<protein>
    <recommendedName>
        <fullName evidence="1">DNA-directed DNA polymerase</fullName>
        <ecNumber evidence="1">2.7.7.7</ecNumber>
    </recommendedName>
</protein>
<keyword evidence="2" id="KW-0235">DNA replication</keyword>
<gene>
    <name evidence="6" type="primary">polA_2</name>
    <name evidence="6" type="ORF">GTS_39340</name>
</gene>
<organism evidence="6 7">
    <name type="scientific">Gandjariella thermophila</name>
    <dbReference type="NCBI Taxonomy" id="1931992"/>
    <lineage>
        <taxon>Bacteria</taxon>
        <taxon>Bacillati</taxon>
        <taxon>Actinomycetota</taxon>
        <taxon>Actinomycetes</taxon>
        <taxon>Pseudonocardiales</taxon>
        <taxon>Pseudonocardiaceae</taxon>
        <taxon>Gandjariella</taxon>
    </lineage>
</organism>
<evidence type="ECO:0000259" key="5">
    <source>
        <dbReference type="SMART" id="SM00482"/>
    </source>
</evidence>
<evidence type="ECO:0000256" key="3">
    <source>
        <dbReference type="ARBA" id="ARBA00049244"/>
    </source>
</evidence>
<dbReference type="PANTHER" id="PTHR10133:SF27">
    <property type="entry name" value="DNA POLYMERASE NU"/>
    <property type="match status" value="1"/>
</dbReference>
<reference evidence="7" key="1">
    <citation type="submission" date="2019-04" db="EMBL/GenBank/DDBJ databases">
        <title>Draft genome sequence of Pseudonocardiaceae bacterium SL3-2-4.</title>
        <authorList>
            <person name="Ningsih F."/>
            <person name="Yokota A."/>
            <person name="Sakai Y."/>
            <person name="Nanatani K."/>
            <person name="Yabe S."/>
            <person name="Oetari A."/>
            <person name="Sjamsuridzal W."/>
        </authorList>
    </citation>
    <scope>NUCLEOTIDE SEQUENCE [LARGE SCALE GENOMIC DNA]</scope>
    <source>
        <strain evidence="7">SL3-2-4</strain>
    </source>
</reference>
<dbReference type="NCBIfam" id="NF011538">
    <property type="entry name" value="PRK14975.1-1"/>
    <property type="match status" value="1"/>
</dbReference>
<dbReference type="SMART" id="SM00482">
    <property type="entry name" value="POLAc"/>
    <property type="match status" value="1"/>
</dbReference>
<comment type="caution">
    <text evidence="6">The sequence shown here is derived from an EMBL/GenBank/DDBJ whole genome shotgun (WGS) entry which is preliminary data.</text>
</comment>
<dbReference type="Pfam" id="PF00476">
    <property type="entry name" value="DNA_pol_A"/>
    <property type="match status" value="1"/>
</dbReference>
<name>A0A4D4J6R7_9PSEU</name>
<feature type="region of interest" description="Disordered" evidence="4">
    <location>
        <begin position="118"/>
        <end position="144"/>
    </location>
</feature>
<keyword evidence="7" id="KW-1185">Reference proteome</keyword>
<evidence type="ECO:0000256" key="1">
    <source>
        <dbReference type="ARBA" id="ARBA00012417"/>
    </source>
</evidence>
<proteinExistence type="predicted"/>
<sequence length="572" mass="61112">MPRRTIGFVLVFVVPRGGGAGRVAGHLGVFTEDGTPAGEPEWLDDLAPRVAELERTHRPRWVWPHTADIYPDLLRSGVRVERCHDLALAEGLILNYHGRHGEPRALAAAWARARGLPVPDDPPPVRREDQPTLFEPDRSPLPDGVDPVRAAVTVHGGQQRAAGEVEHPDRMRVLIAAESAGALAAAEMSHAGLPWRADVHEALLAELLGPRPAPGARPARLAELAEKIAAALGGRQVNPDSPASVVRAFAAAGVDVPSTRAWVLREVDHPAVEPLLEYKELARLYAAHGWSWLESWVRHGRFHPEYVVGGVVSGRWATRGGAALQLPRALRSAVRAEPGHVLVVADAAQLEPRVLAALAGDARLAEVAAAGDLYASLAADSFAGDRARAKVAMLSAMYGGSSGGAGPLLAVLRRRFPDAVGYVEAAARTGEQGGLVRSRLGRTSPPPSAAWREMIGGGSRPEADETAQRRSLRAARDWGRFTRNFVVQGSAADWAAALLAVLRRRLSARVSAAELVFFQHDEVLVHCPEAVADAVCAELCSAAEEATRLVFGATPVRFPLDVHVVTCYADAK</sequence>
<comment type="catalytic activity">
    <reaction evidence="3">
        <text>DNA(n) + a 2'-deoxyribonucleoside 5'-triphosphate = DNA(n+1) + diphosphate</text>
        <dbReference type="Rhea" id="RHEA:22508"/>
        <dbReference type="Rhea" id="RHEA-COMP:17339"/>
        <dbReference type="Rhea" id="RHEA-COMP:17340"/>
        <dbReference type="ChEBI" id="CHEBI:33019"/>
        <dbReference type="ChEBI" id="CHEBI:61560"/>
        <dbReference type="ChEBI" id="CHEBI:173112"/>
        <dbReference type="EC" id="2.7.7.7"/>
    </reaction>
</comment>
<dbReference type="CDD" id="cd06444">
    <property type="entry name" value="DNA_pol_A"/>
    <property type="match status" value="1"/>
</dbReference>
<dbReference type="GO" id="GO:0003887">
    <property type="term" value="F:DNA-directed DNA polymerase activity"/>
    <property type="evidence" value="ECO:0007669"/>
    <property type="project" value="UniProtKB-EC"/>
</dbReference>
<dbReference type="EMBL" id="BJFL01000023">
    <property type="protein sequence ID" value="GDY32301.1"/>
    <property type="molecule type" value="Genomic_DNA"/>
</dbReference>
<accession>A0A4D4J6R7</accession>
<feature type="compositionally biased region" description="Basic and acidic residues" evidence="4">
    <location>
        <begin position="123"/>
        <end position="140"/>
    </location>
</feature>
<evidence type="ECO:0000313" key="7">
    <source>
        <dbReference type="Proteomes" id="UP000298860"/>
    </source>
</evidence>
<dbReference type="PRINTS" id="PR00868">
    <property type="entry name" value="DNAPOLI"/>
</dbReference>
<dbReference type="AlphaFoldDB" id="A0A4D4J6R7"/>
<dbReference type="InterPro" id="IPR002298">
    <property type="entry name" value="DNA_polymerase_A"/>
</dbReference>
<feature type="domain" description="DNA-directed DNA polymerase family A palm" evidence="5">
    <location>
        <begin position="327"/>
        <end position="531"/>
    </location>
</feature>
<dbReference type="GO" id="GO:0006261">
    <property type="term" value="P:DNA-templated DNA replication"/>
    <property type="evidence" value="ECO:0007669"/>
    <property type="project" value="InterPro"/>
</dbReference>
<evidence type="ECO:0000256" key="4">
    <source>
        <dbReference type="SAM" id="MobiDB-lite"/>
    </source>
</evidence>
<dbReference type="InterPro" id="IPR043502">
    <property type="entry name" value="DNA/RNA_pol_sf"/>
</dbReference>